<dbReference type="AlphaFoldDB" id="A0AA97F676"/>
<protein>
    <submittedName>
        <fullName evidence="2">TIGR03915 family putative DNA repair protein</fullName>
    </submittedName>
</protein>
<sequence>MTGLAQKPQDYRAYLSSETDLAGWRNQARRALAEDIPPERIDWHVEERSATPDLAPHLPLPQSNTAPALHLNNQHLTVLITALLHSDADRFALAYRLLWRMRKQPRLMGNPADRDVKRIWAMAKSVRRDIHKMHAFVRFRKVGYREDEGGKLREQFAAWFEPDHHITKHVAVFFRDRFTAMDWLIVTPRTSIAWDGQNLRAGPGGKRTDIPDSDAIEDEWRSYYRSIFNPARLKVQTMKSEMPMKYCKNLPEAEVISVLIGDSNLRGHQTRGKVLCDAIHKPLATTSPNSIKGQTQ</sequence>
<keyword evidence="3" id="KW-1185">Reference proteome</keyword>
<dbReference type="Proteomes" id="UP001302429">
    <property type="component" value="Chromosome"/>
</dbReference>
<dbReference type="EMBL" id="CP136594">
    <property type="protein sequence ID" value="WOE74698.1"/>
    <property type="molecule type" value="Genomic_DNA"/>
</dbReference>
<evidence type="ECO:0000313" key="2">
    <source>
        <dbReference type="EMBL" id="WOE74698.1"/>
    </source>
</evidence>
<dbReference type="InterPro" id="IPR025404">
    <property type="entry name" value="DUF4130"/>
</dbReference>
<reference evidence="2 3" key="1">
    <citation type="submission" date="2023-10" db="EMBL/GenBank/DDBJ databases">
        <title>Complete genome sequence of a Sphingomonadaceae bacterium.</title>
        <authorList>
            <person name="Yan C."/>
        </authorList>
    </citation>
    <scope>NUCLEOTIDE SEQUENCE [LARGE SCALE GENOMIC DNA]</scope>
    <source>
        <strain evidence="2 3">SCSIO 66989</strain>
    </source>
</reference>
<proteinExistence type="predicted"/>
<evidence type="ECO:0000313" key="3">
    <source>
        <dbReference type="Proteomes" id="UP001302429"/>
    </source>
</evidence>
<gene>
    <name evidence="2" type="ORF">RB602_12705</name>
</gene>
<name>A0AA97F676_9SPHN</name>
<organism evidence="2 3">
    <name type="scientific">Alterisphingorhabdus coralli</name>
    <dbReference type="NCBI Taxonomy" id="3071408"/>
    <lineage>
        <taxon>Bacteria</taxon>
        <taxon>Pseudomonadati</taxon>
        <taxon>Pseudomonadota</taxon>
        <taxon>Alphaproteobacteria</taxon>
        <taxon>Sphingomonadales</taxon>
        <taxon>Sphingomonadaceae</taxon>
        <taxon>Alterisphingorhabdus (ex Yan et al. 2024)</taxon>
    </lineage>
</organism>
<feature type="domain" description="DUF4130" evidence="1">
    <location>
        <begin position="89"/>
        <end position="252"/>
    </location>
</feature>
<dbReference type="Pfam" id="PF13566">
    <property type="entry name" value="DUF4130"/>
    <property type="match status" value="1"/>
</dbReference>
<evidence type="ECO:0000259" key="1">
    <source>
        <dbReference type="Pfam" id="PF13566"/>
    </source>
</evidence>
<accession>A0AA97F676</accession>
<dbReference type="InterPro" id="IPR023875">
    <property type="entry name" value="DNA_repair_put"/>
</dbReference>
<dbReference type="KEGG" id="acoa:RB602_12705"/>
<dbReference type="NCBIfam" id="TIGR03915">
    <property type="entry name" value="SAM_7_link_chp"/>
    <property type="match status" value="1"/>
</dbReference>
<dbReference type="RefSeq" id="WP_317080958.1">
    <property type="nucleotide sequence ID" value="NZ_CP136594.1"/>
</dbReference>